<feature type="non-terminal residue" evidence="3">
    <location>
        <position position="179"/>
    </location>
</feature>
<evidence type="ECO:0000256" key="1">
    <source>
        <dbReference type="ARBA" id="ARBA00023319"/>
    </source>
</evidence>
<protein>
    <submittedName>
        <fullName evidence="3">RCG65896</fullName>
    </submittedName>
</protein>
<dbReference type="Proteomes" id="UP000234681">
    <property type="component" value="Chromosome 6"/>
</dbReference>
<dbReference type="PROSITE" id="PS50835">
    <property type="entry name" value="IG_LIKE"/>
    <property type="match status" value="2"/>
</dbReference>
<dbReference type="Pfam" id="PF07654">
    <property type="entry name" value="C1-set"/>
    <property type="match status" value="2"/>
</dbReference>
<evidence type="ECO:0000313" key="3">
    <source>
        <dbReference type="EMBL" id="EDL97377.1"/>
    </source>
</evidence>
<dbReference type="InterPro" id="IPR036179">
    <property type="entry name" value="Ig-like_dom_sf"/>
</dbReference>
<evidence type="ECO:0000313" key="4">
    <source>
        <dbReference type="Proteomes" id="UP000234681"/>
    </source>
</evidence>
<dbReference type="Gene3D" id="2.60.40.10">
    <property type="entry name" value="Immunoglobulins"/>
    <property type="match status" value="2"/>
</dbReference>
<dbReference type="SMART" id="SM00407">
    <property type="entry name" value="IGc1"/>
    <property type="match status" value="1"/>
</dbReference>
<dbReference type="FunFam" id="2.60.40.10:FF:001836">
    <property type="entry name" value="Immunoglobulin heavy constant mu"/>
    <property type="match status" value="1"/>
</dbReference>
<name>A6KC04_RAT</name>
<dbReference type="AlphaFoldDB" id="A6KC04"/>
<proteinExistence type="predicted"/>
<dbReference type="InterPro" id="IPR003597">
    <property type="entry name" value="Ig_C1-set"/>
</dbReference>
<sequence length="179" mass="19505">MVTVSSESQSSPTVFPLVSCESPLSDENLVAMGCLARDFLPSSISFSWNYQNNTEVMQGVRTFPTLRTGDKYTATSQVLLSAKNVLEGSDEYLVCKIHHGNKNKDLHVPIPAVVEMNPNVSVFIPPRDAFSGPAPRKSRLICEATNFSPKQITVSWLQDGKPVKSGFTTEPVTVEAKGS</sequence>
<dbReference type="EMBL" id="CH474034">
    <property type="protein sequence ID" value="EDL97377.1"/>
    <property type="molecule type" value="Genomic_DNA"/>
</dbReference>
<dbReference type="PANTHER" id="PTHR23411">
    <property type="entry name" value="TAPASIN"/>
    <property type="match status" value="1"/>
</dbReference>
<dbReference type="InterPro" id="IPR050380">
    <property type="entry name" value="Immune_Resp_Modulators"/>
</dbReference>
<accession>A6KC04</accession>
<dbReference type="CDD" id="cd21819">
    <property type="entry name" value="IgC1_CH1_IgM"/>
    <property type="match status" value="1"/>
</dbReference>
<dbReference type="SUPFAM" id="SSF48726">
    <property type="entry name" value="Immunoglobulin"/>
    <property type="match status" value="2"/>
</dbReference>
<feature type="domain" description="Ig-like" evidence="2">
    <location>
        <begin position="12"/>
        <end position="107"/>
    </location>
</feature>
<dbReference type="InterPro" id="IPR007110">
    <property type="entry name" value="Ig-like_dom"/>
</dbReference>
<organism evidence="3 4">
    <name type="scientific">Rattus norvegicus</name>
    <name type="common">Rat</name>
    <dbReference type="NCBI Taxonomy" id="10116"/>
    <lineage>
        <taxon>Eukaryota</taxon>
        <taxon>Metazoa</taxon>
        <taxon>Chordata</taxon>
        <taxon>Craniata</taxon>
        <taxon>Vertebrata</taxon>
        <taxon>Euteleostomi</taxon>
        <taxon>Mammalia</taxon>
        <taxon>Eutheria</taxon>
        <taxon>Euarchontoglires</taxon>
        <taxon>Glires</taxon>
        <taxon>Rodentia</taxon>
        <taxon>Myomorpha</taxon>
        <taxon>Muroidea</taxon>
        <taxon>Muridae</taxon>
        <taxon>Murinae</taxon>
        <taxon>Rattus</taxon>
    </lineage>
</organism>
<feature type="domain" description="Ig-like" evidence="2">
    <location>
        <begin position="118"/>
        <end position="179"/>
    </location>
</feature>
<keyword evidence="1" id="KW-0393">Immunoglobulin domain</keyword>
<reference evidence="3 4" key="1">
    <citation type="submission" date="2005-09" db="EMBL/GenBank/DDBJ databases">
        <authorList>
            <person name="Mural R.J."/>
            <person name="Li P.W."/>
            <person name="Adams M.D."/>
            <person name="Amanatides P.G."/>
            <person name="Baden-Tillson H."/>
            <person name="Barnstead M."/>
            <person name="Chin S.H."/>
            <person name="Dew I."/>
            <person name="Evans C.A."/>
            <person name="Ferriera S."/>
            <person name="Flanigan M."/>
            <person name="Fosler C."/>
            <person name="Glodek A."/>
            <person name="Gu Z."/>
            <person name="Holt R.A."/>
            <person name="Jennings D."/>
            <person name="Kraft C.L."/>
            <person name="Lu F."/>
            <person name="Nguyen T."/>
            <person name="Nusskern D.R."/>
            <person name="Pfannkoch C.M."/>
            <person name="Sitter C."/>
            <person name="Sutton G.G."/>
            <person name="Venter J.C."/>
            <person name="Wang Z."/>
            <person name="Woodage T."/>
            <person name="Zheng X.H."/>
            <person name="Zhong F."/>
        </authorList>
    </citation>
    <scope>NUCLEOTIDE SEQUENCE [LARGE SCALE GENOMIC DNA]</scope>
    <source>
        <strain>BN</strain>
        <strain evidence="4">Sprague-Dawley</strain>
    </source>
</reference>
<evidence type="ECO:0000259" key="2">
    <source>
        <dbReference type="PROSITE" id="PS50835"/>
    </source>
</evidence>
<gene>
    <name evidence="3" type="ORF">rCG_65896</name>
</gene>
<dbReference type="InterPro" id="IPR013783">
    <property type="entry name" value="Ig-like_fold"/>
</dbReference>